<reference evidence="2" key="1">
    <citation type="submission" date="2017-02" db="UniProtKB">
        <authorList>
            <consortium name="WormBaseParasite"/>
        </authorList>
    </citation>
    <scope>IDENTIFICATION</scope>
</reference>
<dbReference type="AlphaFoldDB" id="A0A0M3HNC7"/>
<accession>A0A0M3HNC7</accession>
<organism evidence="1 2">
    <name type="scientific">Ascaris lumbricoides</name>
    <name type="common">Giant roundworm</name>
    <dbReference type="NCBI Taxonomy" id="6252"/>
    <lineage>
        <taxon>Eukaryota</taxon>
        <taxon>Metazoa</taxon>
        <taxon>Ecdysozoa</taxon>
        <taxon>Nematoda</taxon>
        <taxon>Chromadorea</taxon>
        <taxon>Rhabditida</taxon>
        <taxon>Spirurina</taxon>
        <taxon>Ascaridomorpha</taxon>
        <taxon>Ascaridoidea</taxon>
        <taxon>Ascarididae</taxon>
        <taxon>Ascaris</taxon>
    </lineage>
</organism>
<evidence type="ECO:0000313" key="1">
    <source>
        <dbReference type="Proteomes" id="UP000036681"/>
    </source>
</evidence>
<dbReference type="Proteomes" id="UP000036681">
    <property type="component" value="Unplaced"/>
</dbReference>
<name>A0A0M3HNC7_ASCLU</name>
<protein>
    <submittedName>
        <fullName evidence="2">DUF1330 domain-containing protein</fullName>
    </submittedName>
</protein>
<dbReference type="WBParaSite" id="ALUE_0000316701-mRNA-1">
    <property type="protein sequence ID" value="ALUE_0000316701-mRNA-1"/>
    <property type="gene ID" value="ALUE_0000316701"/>
</dbReference>
<proteinExistence type="predicted"/>
<sequence length="84" mass="9572">MGGIVEYQISMVYLEPGATKGQNEQSFASRERRPIVLDLFANTRFKEMQYYGDSDCLNNPTGLKDAMNRLEPTSMRTWMLEAAS</sequence>
<keyword evidence="1" id="KW-1185">Reference proteome</keyword>
<evidence type="ECO:0000313" key="2">
    <source>
        <dbReference type="WBParaSite" id="ALUE_0000316701-mRNA-1"/>
    </source>
</evidence>